<dbReference type="PROSITE" id="PS00674">
    <property type="entry name" value="AAA"/>
    <property type="match status" value="1"/>
</dbReference>
<evidence type="ECO:0000256" key="15">
    <source>
        <dbReference type="ARBA" id="ARBA00023136"/>
    </source>
</evidence>
<evidence type="ECO:0000256" key="11">
    <source>
        <dbReference type="ARBA" id="ARBA00022840"/>
    </source>
</evidence>
<evidence type="ECO:0000256" key="3">
    <source>
        <dbReference type="ARBA" id="ARBA00010044"/>
    </source>
</evidence>
<feature type="compositionally biased region" description="Polar residues" evidence="16">
    <location>
        <begin position="742"/>
        <end position="757"/>
    </location>
</feature>
<dbReference type="GO" id="GO:0005524">
    <property type="term" value="F:ATP binding"/>
    <property type="evidence" value="ECO:0007669"/>
    <property type="project" value="UniProtKB-KW"/>
</dbReference>
<dbReference type="OrthoDB" id="1413014at2759"/>
<evidence type="ECO:0000256" key="13">
    <source>
        <dbReference type="ARBA" id="ARBA00022989"/>
    </source>
</evidence>
<keyword evidence="5" id="KW-0645">Protease</keyword>
<dbReference type="GO" id="GO:0004222">
    <property type="term" value="F:metalloendopeptidase activity"/>
    <property type="evidence" value="ECO:0007669"/>
    <property type="project" value="InterPro"/>
</dbReference>
<dbReference type="CDD" id="cd19501">
    <property type="entry name" value="RecA-like_FtsH"/>
    <property type="match status" value="1"/>
</dbReference>
<comment type="subcellular location">
    <subcellularLocation>
        <location evidence="2">Membrane</location>
        <topology evidence="2">Multi-pass membrane protein</topology>
    </subcellularLocation>
</comment>
<gene>
    <name evidence="18" type="ORF">EB796_001532</name>
</gene>
<dbReference type="Gene3D" id="1.10.8.60">
    <property type="match status" value="1"/>
</dbReference>
<evidence type="ECO:0000256" key="14">
    <source>
        <dbReference type="ARBA" id="ARBA00023049"/>
    </source>
</evidence>
<comment type="cofactor">
    <cofactor evidence="1">
        <name>Zn(2+)</name>
        <dbReference type="ChEBI" id="CHEBI:29105"/>
    </cofactor>
</comment>
<dbReference type="InterPro" id="IPR027417">
    <property type="entry name" value="P-loop_NTPase"/>
</dbReference>
<dbReference type="GO" id="GO:0007005">
    <property type="term" value="P:mitochondrion organization"/>
    <property type="evidence" value="ECO:0007669"/>
    <property type="project" value="TreeGrafter"/>
</dbReference>
<evidence type="ECO:0000256" key="12">
    <source>
        <dbReference type="ARBA" id="ARBA00022946"/>
    </source>
</evidence>
<accession>A0A7J7KQ04</accession>
<keyword evidence="14" id="KW-0482">Metalloprotease</keyword>
<comment type="similarity">
    <text evidence="3">In the C-terminal section; belongs to the peptidase M41 family.</text>
</comment>
<evidence type="ECO:0000256" key="5">
    <source>
        <dbReference type="ARBA" id="ARBA00022670"/>
    </source>
</evidence>
<dbReference type="EMBL" id="VXIV02000171">
    <property type="protein sequence ID" value="KAF6040165.1"/>
    <property type="molecule type" value="Genomic_DNA"/>
</dbReference>
<keyword evidence="6" id="KW-0812">Transmembrane</keyword>
<dbReference type="SMART" id="SM00382">
    <property type="entry name" value="AAA"/>
    <property type="match status" value="1"/>
</dbReference>
<evidence type="ECO:0000259" key="17">
    <source>
        <dbReference type="SMART" id="SM00382"/>
    </source>
</evidence>
<keyword evidence="19" id="KW-1185">Reference proteome</keyword>
<dbReference type="GO" id="GO:0005743">
    <property type="term" value="C:mitochondrial inner membrane"/>
    <property type="evidence" value="ECO:0007669"/>
    <property type="project" value="TreeGrafter"/>
</dbReference>
<keyword evidence="10" id="KW-0862">Zinc</keyword>
<dbReference type="Gene3D" id="3.40.50.300">
    <property type="entry name" value="P-loop containing nucleotide triphosphate hydrolases"/>
    <property type="match status" value="1"/>
</dbReference>
<keyword evidence="9" id="KW-0378">Hydrolase</keyword>
<dbReference type="InterPro" id="IPR003959">
    <property type="entry name" value="ATPase_AAA_core"/>
</dbReference>
<dbReference type="GO" id="GO:0046872">
    <property type="term" value="F:metal ion binding"/>
    <property type="evidence" value="ECO:0007669"/>
    <property type="project" value="UniProtKB-KW"/>
</dbReference>
<evidence type="ECO:0000256" key="2">
    <source>
        <dbReference type="ARBA" id="ARBA00004141"/>
    </source>
</evidence>
<dbReference type="InterPro" id="IPR003593">
    <property type="entry name" value="AAA+_ATPase"/>
</dbReference>
<evidence type="ECO:0000256" key="8">
    <source>
        <dbReference type="ARBA" id="ARBA00022741"/>
    </source>
</evidence>
<evidence type="ECO:0000256" key="4">
    <source>
        <dbReference type="ARBA" id="ARBA00010550"/>
    </source>
</evidence>
<dbReference type="FunFam" id="1.20.58.760:FF:000001">
    <property type="entry name" value="ATP-dependent zinc metalloprotease FtsH"/>
    <property type="match status" value="1"/>
</dbReference>
<evidence type="ECO:0000256" key="16">
    <source>
        <dbReference type="SAM" id="MobiDB-lite"/>
    </source>
</evidence>
<evidence type="ECO:0000256" key="9">
    <source>
        <dbReference type="ARBA" id="ARBA00022801"/>
    </source>
</evidence>
<feature type="domain" description="AAA+ ATPase" evidence="17">
    <location>
        <begin position="324"/>
        <end position="461"/>
    </location>
</feature>
<keyword evidence="15" id="KW-0472">Membrane</keyword>
<dbReference type="InterPro" id="IPR003960">
    <property type="entry name" value="ATPase_AAA_CS"/>
</dbReference>
<comment type="caution">
    <text evidence="18">The sequence shown here is derived from an EMBL/GenBank/DDBJ whole genome shotgun (WGS) entry which is preliminary data.</text>
</comment>
<feature type="region of interest" description="Disordered" evidence="16">
    <location>
        <begin position="729"/>
        <end position="757"/>
    </location>
</feature>
<dbReference type="GO" id="GO:0006515">
    <property type="term" value="P:protein quality control for misfolded or incompletely synthesized proteins"/>
    <property type="evidence" value="ECO:0007669"/>
    <property type="project" value="TreeGrafter"/>
</dbReference>
<evidence type="ECO:0000256" key="7">
    <source>
        <dbReference type="ARBA" id="ARBA00022723"/>
    </source>
</evidence>
<evidence type="ECO:0000256" key="10">
    <source>
        <dbReference type="ARBA" id="ARBA00022833"/>
    </source>
</evidence>
<dbReference type="Pfam" id="PF00004">
    <property type="entry name" value="AAA"/>
    <property type="match status" value="1"/>
</dbReference>
<protein>
    <recommendedName>
        <fullName evidence="17">AAA+ ATPase domain-containing protein</fullName>
    </recommendedName>
</protein>
<keyword evidence="8" id="KW-0547">Nucleotide-binding</keyword>
<dbReference type="GO" id="GO:0004176">
    <property type="term" value="F:ATP-dependent peptidase activity"/>
    <property type="evidence" value="ECO:0007669"/>
    <property type="project" value="InterPro"/>
</dbReference>
<keyword evidence="7" id="KW-0479">Metal-binding</keyword>
<dbReference type="Pfam" id="PF17862">
    <property type="entry name" value="AAA_lid_3"/>
    <property type="match status" value="1"/>
</dbReference>
<dbReference type="InterPro" id="IPR000642">
    <property type="entry name" value="Peptidase_M41"/>
</dbReference>
<dbReference type="Pfam" id="PF01434">
    <property type="entry name" value="Peptidase_M41"/>
    <property type="match status" value="1"/>
</dbReference>
<dbReference type="SUPFAM" id="SSF140990">
    <property type="entry name" value="FtsH protease domain-like"/>
    <property type="match status" value="1"/>
</dbReference>
<evidence type="ECO:0000313" key="19">
    <source>
        <dbReference type="Proteomes" id="UP000593567"/>
    </source>
</evidence>
<dbReference type="InterPro" id="IPR037219">
    <property type="entry name" value="Peptidase_M41-like"/>
</dbReference>
<evidence type="ECO:0000256" key="6">
    <source>
        <dbReference type="ARBA" id="ARBA00022692"/>
    </source>
</evidence>
<dbReference type="GO" id="GO:0016887">
    <property type="term" value="F:ATP hydrolysis activity"/>
    <property type="evidence" value="ECO:0007669"/>
    <property type="project" value="InterPro"/>
</dbReference>
<organism evidence="18 19">
    <name type="scientific">Bugula neritina</name>
    <name type="common">Brown bryozoan</name>
    <name type="synonym">Sertularia neritina</name>
    <dbReference type="NCBI Taxonomy" id="10212"/>
    <lineage>
        <taxon>Eukaryota</taxon>
        <taxon>Metazoa</taxon>
        <taxon>Spiralia</taxon>
        <taxon>Lophotrochozoa</taxon>
        <taxon>Bryozoa</taxon>
        <taxon>Gymnolaemata</taxon>
        <taxon>Cheilostomatida</taxon>
        <taxon>Flustrina</taxon>
        <taxon>Buguloidea</taxon>
        <taxon>Bugulidae</taxon>
        <taxon>Bugula</taxon>
    </lineage>
</organism>
<dbReference type="PANTHER" id="PTHR23076:SF97">
    <property type="entry name" value="ATP-DEPENDENT ZINC METALLOPROTEASE YME1L1"/>
    <property type="match status" value="1"/>
</dbReference>
<keyword evidence="13" id="KW-1133">Transmembrane helix</keyword>
<dbReference type="InterPro" id="IPR041569">
    <property type="entry name" value="AAA_lid_3"/>
</dbReference>
<dbReference type="FunFam" id="1.10.8.60:FF:000001">
    <property type="entry name" value="ATP-dependent zinc metalloprotease FtsH"/>
    <property type="match status" value="1"/>
</dbReference>
<dbReference type="Proteomes" id="UP000593567">
    <property type="component" value="Unassembled WGS sequence"/>
</dbReference>
<dbReference type="AlphaFoldDB" id="A0A7J7KQ04"/>
<dbReference type="PANTHER" id="PTHR23076">
    <property type="entry name" value="METALLOPROTEASE M41 FTSH"/>
    <property type="match status" value="1"/>
</dbReference>
<name>A0A7J7KQ04_BUGNE</name>
<keyword evidence="12" id="KW-0809">Transit peptide</keyword>
<dbReference type="Gene3D" id="1.20.58.760">
    <property type="entry name" value="Peptidase M41"/>
    <property type="match status" value="1"/>
</dbReference>
<sequence length="757" mass="83256">MALITTNPQSQITCMWSGLRHLTAGQPGRQKVLKKSVKEEANTQSANKHTLPSCVLILKEVDLNPITLNVIGSRSSNPSWWVSHTSANSFQQNIQASDAVTSSRVREVCSAVFDSRHLHLSSTLLNNIMCQQTRGFKTKRSESSGLNGAKKLGRVQPIKVPASSNNANFVRLTDILYTYYAFPSNILLKGFLAGSDWKAVPHGLNNAGLNALRVQAFLEGYRSYSLSNQLRADGRQGFGSKVAVSLVRNLLFICVIAAFVLLISPKISVRKVSLFNGEEFEISPETVSVRFDDVRGSAEAKAELANIVDFLKNPEKYTELGAKLPNGCLLVGPPGVGKTLLAKAVAGEADVPFFQASGAEFDEVYVGTGAKRVRQLFQAAKAKSPCVIFIDEIDSVGSKRTSSELHPYANQTVNQLLTEMDGFQPNEGVIVLGATNKKNNLDKALLRPGRFDVEVHIKVPDLNERIEILNLYMPKLVTDNTVDVITVAKRTTGCTGADLNNICNHAAIQAAITGSSVVTMEHVEFAIDKVQMGPQKKRIQSETVNRNTAYHEAGHALIQYFCRSDAKKLHKITILPRGQALGMTHFISDERSQFQMTREDMLADIDALMGGRIAEEITFGENKVTTGASSDMNRATSLATHMVRNFGFSDKIGLRVYSSDKEIISERIKDEIDQEIKQILKESYERAKKLLLSKQKELGWLAQALLDFEELTYEEAKIIIEGGKLNKTIKPAGPSPPPPKMTCTNLNHQSPLNLSLQ</sequence>
<proteinExistence type="inferred from homology"/>
<evidence type="ECO:0000313" key="18">
    <source>
        <dbReference type="EMBL" id="KAF6040165.1"/>
    </source>
</evidence>
<reference evidence="18" key="1">
    <citation type="submission" date="2020-06" db="EMBL/GenBank/DDBJ databases">
        <title>Draft genome of Bugula neritina, a colonial animal packing powerful symbionts and potential medicines.</title>
        <authorList>
            <person name="Rayko M."/>
        </authorList>
    </citation>
    <scope>NUCLEOTIDE SEQUENCE [LARGE SCALE GENOMIC DNA]</scope>
    <source>
        <strain evidence="18">Kwan_BN1</strain>
    </source>
</reference>
<evidence type="ECO:0000256" key="1">
    <source>
        <dbReference type="ARBA" id="ARBA00001947"/>
    </source>
</evidence>
<comment type="similarity">
    <text evidence="4">In the N-terminal section; belongs to the AAA ATPase family.</text>
</comment>
<dbReference type="FunFam" id="3.40.50.300:FF:000277">
    <property type="entry name" value="ATP-dependent zinc metalloprotease FtsH"/>
    <property type="match status" value="1"/>
</dbReference>
<dbReference type="SUPFAM" id="SSF52540">
    <property type="entry name" value="P-loop containing nucleoside triphosphate hydrolases"/>
    <property type="match status" value="1"/>
</dbReference>
<keyword evidence="11" id="KW-0067">ATP-binding</keyword>